<dbReference type="Pfam" id="PF21797">
    <property type="entry name" value="CycT2-like_C"/>
    <property type="match status" value="1"/>
</dbReference>
<evidence type="ECO:0008006" key="4">
    <source>
        <dbReference type="Google" id="ProtNLM"/>
    </source>
</evidence>
<dbReference type="InterPro" id="IPR036915">
    <property type="entry name" value="Cyclin-like_sf"/>
</dbReference>
<gene>
    <name evidence="2" type="ORF">MSPICULIGERA_LOCUS20753</name>
</gene>
<evidence type="ECO:0000313" key="2">
    <source>
        <dbReference type="EMBL" id="CAJ0582623.1"/>
    </source>
</evidence>
<evidence type="ECO:0000256" key="1">
    <source>
        <dbReference type="ARBA" id="ARBA00023127"/>
    </source>
</evidence>
<dbReference type="Proteomes" id="UP001177023">
    <property type="component" value="Unassembled WGS sequence"/>
</dbReference>
<comment type="caution">
    <text evidence="2">The sequence shown here is derived from an EMBL/GenBank/DDBJ whole genome shotgun (WGS) entry which is preliminary data.</text>
</comment>
<name>A0AA36D7M8_9BILA</name>
<dbReference type="PANTHER" id="PTHR10026">
    <property type="entry name" value="CYCLIN"/>
    <property type="match status" value="1"/>
</dbReference>
<dbReference type="AlphaFoldDB" id="A0AA36D7M8"/>
<dbReference type="GO" id="GO:0006357">
    <property type="term" value="P:regulation of transcription by RNA polymerase II"/>
    <property type="evidence" value="ECO:0007669"/>
    <property type="project" value="InterPro"/>
</dbReference>
<reference evidence="2" key="1">
    <citation type="submission" date="2023-06" db="EMBL/GenBank/DDBJ databases">
        <authorList>
            <person name="Delattre M."/>
        </authorList>
    </citation>
    <scope>NUCLEOTIDE SEQUENCE</scope>
    <source>
        <strain evidence="2">AF72</strain>
    </source>
</reference>
<organism evidence="2 3">
    <name type="scientific">Mesorhabditis spiculigera</name>
    <dbReference type="NCBI Taxonomy" id="96644"/>
    <lineage>
        <taxon>Eukaryota</taxon>
        <taxon>Metazoa</taxon>
        <taxon>Ecdysozoa</taxon>
        <taxon>Nematoda</taxon>
        <taxon>Chromadorea</taxon>
        <taxon>Rhabditida</taxon>
        <taxon>Rhabditina</taxon>
        <taxon>Rhabditomorpha</taxon>
        <taxon>Rhabditoidea</taxon>
        <taxon>Rhabditidae</taxon>
        <taxon>Mesorhabditinae</taxon>
        <taxon>Mesorhabditis</taxon>
    </lineage>
</organism>
<keyword evidence="1" id="KW-0195">Cyclin</keyword>
<feature type="non-terminal residue" evidence="2">
    <location>
        <position position="1"/>
    </location>
</feature>
<dbReference type="Gene3D" id="1.10.472.10">
    <property type="entry name" value="Cyclin-like"/>
    <property type="match status" value="2"/>
</dbReference>
<keyword evidence="3" id="KW-1185">Reference proteome</keyword>
<accession>A0AA36D7M8</accession>
<dbReference type="InterPro" id="IPR043198">
    <property type="entry name" value="Cyclin/Ssn8"/>
</dbReference>
<dbReference type="SUPFAM" id="SSF47954">
    <property type="entry name" value="Cyclin-like"/>
    <property type="match status" value="2"/>
</dbReference>
<dbReference type="EMBL" id="CATQJA010002664">
    <property type="protein sequence ID" value="CAJ0582623.1"/>
    <property type="molecule type" value="Genomic_DNA"/>
</dbReference>
<sequence length="283" mass="32532">MAVTEIASAPRDRWLHTQEELMKFSASRKHMTYEQELTLRQKIGRFINGIADRLNANVERQFQFRTMSICSAIVHANRFFYVHSFRNIDLRDVCLAAVFLTAKSDDCPRSPRSILVASWPLRFGVSKIPDKLYDAAVGRMSFFETMLLQTIGFDLMLDLPHPHVLKQMEALDAGYIREAAYFFASDVLAYTDWSIRYTAAEIAAIVVYAVCIWAKHPLPDMSVEQPWFQVLAPQLTEADLLSNEQLINSTYYFFDGIIEFVALYEKLPTADRPRNVKDRIKAA</sequence>
<proteinExistence type="predicted"/>
<dbReference type="GO" id="GO:0016538">
    <property type="term" value="F:cyclin-dependent protein serine/threonine kinase regulator activity"/>
    <property type="evidence" value="ECO:0007669"/>
    <property type="project" value="InterPro"/>
</dbReference>
<evidence type="ECO:0000313" key="3">
    <source>
        <dbReference type="Proteomes" id="UP001177023"/>
    </source>
</evidence>
<protein>
    <recommendedName>
        <fullName evidence="4">Cyclin N-terminal domain-containing protein</fullName>
    </recommendedName>
</protein>